<dbReference type="InterPro" id="IPR036318">
    <property type="entry name" value="FAD-bd_PCMH-like_sf"/>
</dbReference>
<dbReference type="Pfam" id="PF01565">
    <property type="entry name" value="FAD_binding_4"/>
    <property type="match status" value="1"/>
</dbReference>
<comment type="caution">
    <text evidence="6">The sequence shown here is derived from an EMBL/GenBank/DDBJ whole genome shotgun (WGS) entry which is preliminary data.</text>
</comment>
<dbReference type="GO" id="GO:0071949">
    <property type="term" value="F:FAD binding"/>
    <property type="evidence" value="ECO:0007669"/>
    <property type="project" value="InterPro"/>
</dbReference>
<evidence type="ECO:0000259" key="5">
    <source>
        <dbReference type="PROSITE" id="PS51387"/>
    </source>
</evidence>
<dbReference type="Gene3D" id="3.30.465.10">
    <property type="match status" value="1"/>
</dbReference>
<dbReference type="InterPro" id="IPR016166">
    <property type="entry name" value="FAD-bd_PCMH"/>
</dbReference>
<evidence type="ECO:0000256" key="4">
    <source>
        <dbReference type="ARBA" id="ARBA00023002"/>
    </source>
</evidence>
<dbReference type="SUPFAM" id="SSF56176">
    <property type="entry name" value="FAD-binding/transporter-associated domain-like"/>
    <property type="match status" value="1"/>
</dbReference>
<evidence type="ECO:0000256" key="3">
    <source>
        <dbReference type="ARBA" id="ARBA00022827"/>
    </source>
</evidence>
<evidence type="ECO:0000256" key="2">
    <source>
        <dbReference type="ARBA" id="ARBA00022630"/>
    </source>
</evidence>
<organism evidence="6 7">
    <name type="scientific">Fusarium oxysporum f. sp. cubense</name>
    <dbReference type="NCBI Taxonomy" id="61366"/>
    <lineage>
        <taxon>Eukaryota</taxon>
        <taxon>Fungi</taxon>
        <taxon>Dikarya</taxon>
        <taxon>Ascomycota</taxon>
        <taxon>Pezizomycotina</taxon>
        <taxon>Sordariomycetes</taxon>
        <taxon>Hypocreomycetidae</taxon>
        <taxon>Hypocreales</taxon>
        <taxon>Nectriaceae</taxon>
        <taxon>Fusarium</taxon>
        <taxon>Fusarium oxysporum species complex</taxon>
    </lineage>
</organism>
<dbReference type="InterPro" id="IPR016169">
    <property type="entry name" value="FAD-bd_PCMH_sub2"/>
</dbReference>
<dbReference type="PANTHER" id="PTHR42973">
    <property type="entry name" value="BINDING OXIDOREDUCTASE, PUTATIVE (AFU_ORTHOLOGUE AFUA_1G17690)-RELATED"/>
    <property type="match status" value="1"/>
</dbReference>
<dbReference type="AlphaFoldDB" id="A0A5C6SJB9"/>
<proteinExistence type="inferred from homology"/>
<name>A0A5C6SJB9_FUSOC</name>
<gene>
    <name evidence="6" type="ORF">FocTR4_00012315</name>
</gene>
<accession>A0A5C6SJB9</accession>
<dbReference type="InterPro" id="IPR050416">
    <property type="entry name" value="FAD-linked_Oxidoreductase"/>
</dbReference>
<dbReference type="InterPro" id="IPR006094">
    <property type="entry name" value="Oxid_FAD_bind_N"/>
</dbReference>
<evidence type="ECO:0000313" key="6">
    <source>
        <dbReference type="EMBL" id="TXB98904.1"/>
    </source>
</evidence>
<dbReference type="Proteomes" id="UP000321331">
    <property type="component" value="Unassembled WGS sequence"/>
</dbReference>
<dbReference type="EMBL" id="VMNF01000012">
    <property type="protein sequence ID" value="TXB98904.1"/>
    <property type="molecule type" value="Genomic_DNA"/>
</dbReference>
<keyword evidence="3" id="KW-0274">FAD</keyword>
<sequence length="509" mass="56079">MSDAHSTDLRRRAEPSPAHFEETVKLLHATIPERVCIRDTPEYEDARKGFWALEQAQCKPHCIIQPCNSQEVSDVMRILRNTGCPFGVKSGGHGRLAGESSVSSGVLIDLKRLDKVELSADKTSCKVGPGNNWKNVYGHLNPKGLIVVGGRASTVGVGGFCVSGGISFFSNRHGWALDNVLSFEVVLADGSIVQASPESNADLYKALRGGGANFGIVTEFTLSVYPYQDLWGGGIAYEWQQADDVIDAFIAYGNDNVGNRDSSVILAALNYEGQWLYHTDIEHLKPTEPDRDSVLGKFLQIPSLGITAGHASLSERTDSIASHTPKGLCNGYYTFCTKVDKRIIKFFFETWRAETDRIIGEHGIDGAPLADINFVPQNIIDAMSRNGGNALGRAGKEPFLVYLLERNWSNPNNSQHVWKAMRATVVKTLSKAKELGKEDDYVYLNYANPFQDVFDGYGKESTAFLTGVSRKYDPDGLFQFQRKAGWHLNGPLRPIDKEAPWHAADSVML</sequence>
<protein>
    <recommendedName>
        <fullName evidence="5">FAD-binding PCMH-type domain-containing protein</fullName>
    </recommendedName>
</protein>
<keyword evidence="4" id="KW-0560">Oxidoreductase</keyword>
<dbReference type="PANTHER" id="PTHR42973:SF13">
    <property type="entry name" value="FAD-BINDING PCMH-TYPE DOMAIN-CONTAINING PROTEIN"/>
    <property type="match status" value="1"/>
</dbReference>
<reference evidence="6 7" key="1">
    <citation type="submission" date="2019-07" db="EMBL/GenBank/DDBJ databases">
        <title>The First High-Quality Draft Genome Sequence of the Causal Agent of the Current Panama Disease Epidemic.</title>
        <authorList>
            <person name="Warmington R.J."/>
            <person name="Kay W."/>
            <person name="Jeffries A."/>
            <person name="Bebber D."/>
            <person name="Moore K."/>
            <person name="Studholme D.J."/>
        </authorList>
    </citation>
    <scope>NUCLEOTIDE SEQUENCE [LARGE SCALE GENOMIC DNA]</scope>
    <source>
        <strain evidence="6 7">TR4</strain>
    </source>
</reference>
<keyword evidence="2" id="KW-0285">Flavoprotein</keyword>
<dbReference type="PROSITE" id="PS51387">
    <property type="entry name" value="FAD_PCMH"/>
    <property type="match status" value="1"/>
</dbReference>
<feature type="domain" description="FAD-binding PCMH-type" evidence="5">
    <location>
        <begin position="56"/>
        <end position="227"/>
    </location>
</feature>
<comment type="similarity">
    <text evidence="1">Belongs to the oxygen-dependent FAD-linked oxidoreductase family.</text>
</comment>
<evidence type="ECO:0000256" key="1">
    <source>
        <dbReference type="ARBA" id="ARBA00005466"/>
    </source>
</evidence>
<evidence type="ECO:0000313" key="7">
    <source>
        <dbReference type="Proteomes" id="UP000321331"/>
    </source>
</evidence>
<dbReference type="GO" id="GO:0016491">
    <property type="term" value="F:oxidoreductase activity"/>
    <property type="evidence" value="ECO:0007669"/>
    <property type="project" value="UniProtKB-KW"/>
</dbReference>